<name>A0A0E9V6P1_ANGAN</name>
<reference evidence="1" key="2">
    <citation type="journal article" date="2015" name="Fish Shellfish Immunol.">
        <title>Early steps in the European eel (Anguilla anguilla)-Vibrio vulnificus interaction in the gills: Role of the RtxA13 toxin.</title>
        <authorList>
            <person name="Callol A."/>
            <person name="Pajuelo D."/>
            <person name="Ebbesson L."/>
            <person name="Teles M."/>
            <person name="MacKenzie S."/>
            <person name="Amaro C."/>
        </authorList>
    </citation>
    <scope>NUCLEOTIDE SEQUENCE</scope>
</reference>
<reference evidence="1" key="1">
    <citation type="submission" date="2014-11" db="EMBL/GenBank/DDBJ databases">
        <authorList>
            <person name="Amaro Gonzalez C."/>
        </authorList>
    </citation>
    <scope>NUCLEOTIDE SEQUENCE</scope>
</reference>
<accession>A0A0E9V6P1</accession>
<dbReference type="EMBL" id="GBXM01034906">
    <property type="protein sequence ID" value="JAH73671.1"/>
    <property type="molecule type" value="Transcribed_RNA"/>
</dbReference>
<organism evidence="1">
    <name type="scientific">Anguilla anguilla</name>
    <name type="common">European freshwater eel</name>
    <name type="synonym">Muraena anguilla</name>
    <dbReference type="NCBI Taxonomy" id="7936"/>
    <lineage>
        <taxon>Eukaryota</taxon>
        <taxon>Metazoa</taxon>
        <taxon>Chordata</taxon>
        <taxon>Craniata</taxon>
        <taxon>Vertebrata</taxon>
        <taxon>Euteleostomi</taxon>
        <taxon>Actinopterygii</taxon>
        <taxon>Neopterygii</taxon>
        <taxon>Teleostei</taxon>
        <taxon>Anguilliformes</taxon>
        <taxon>Anguillidae</taxon>
        <taxon>Anguilla</taxon>
    </lineage>
</organism>
<protein>
    <submittedName>
        <fullName evidence="1">Uncharacterized protein</fullName>
    </submittedName>
</protein>
<dbReference type="AlphaFoldDB" id="A0A0E9V6P1"/>
<sequence length="32" mass="3819">MYLQNVFILTWRNCDSLEFTSISAQKHLYVPT</sequence>
<evidence type="ECO:0000313" key="1">
    <source>
        <dbReference type="EMBL" id="JAH73671.1"/>
    </source>
</evidence>
<proteinExistence type="predicted"/>